<evidence type="ECO:0000313" key="4">
    <source>
        <dbReference type="Proteomes" id="UP001176517"/>
    </source>
</evidence>
<comment type="caution">
    <text evidence="3">The sequence shown here is derived from an EMBL/GenBank/DDBJ whole genome shotgun (WGS) entry which is preliminary data.</text>
</comment>
<dbReference type="Proteomes" id="UP001176517">
    <property type="component" value="Unassembled WGS sequence"/>
</dbReference>
<name>A0AAN6GXQ3_9BASI</name>
<gene>
    <name evidence="3" type="ORF">OC846_000109</name>
</gene>
<feature type="signal peptide" evidence="2">
    <location>
        <begin position="1"/>
        <end position="16"/>
    </location>
</feature>
<evidence type="ECO:0000313" key="3">
    <source>
        <dbReference type="EMBL" id="KAK0558116.1"/>
    </source>
</evidence>
<feature type="region of interest" description="Disordered" evidence="1">
    <location>
        <begin position="104"/>
        <end position="167"/>
    </location>
</feature>
<proteinExistence type="predicted"/>
<accession>A0AAN6GXQ3</accession>
<evidence type="ECO:0000256" key="1">
    <source>
        <dbReference type="SAM" id="MobiDB-lite"/>
    </source>
</evidence>
<evidence type="ECO:0000256" key="2">
    <source>
        <dbReference type="SAM" id="SignalP"/>
    </source>
</evidence>
<dbReference type="AlphaFoldDB" id="A0AAN6GXQ3"/>
<feature type="compositionally biased region" description="Low complexity" evidence="1">
    <location>
        <begin position="113"/>
        <end position="167"/>
    </location>
</feature>
<protein>
    <submittedName>
        <fullName evidence="3">Uncharacterized protein</fullName>
    </submittedName>
</protein>
<reference evidence="3" key="1">
    <citation type="journal article" date="2023" name="PhytoFront">
        <title>Draft Genome Resources of Seven Strains of Tilletia horrida, Causal Agent of Kernel Smut of Rice.</title>
        <authorList>
            <person name="Khanal S."/>
            <person name="Antony Babu S."/>
            <person name="Zhou X.G."/>
        </authorList>
    </citation>
    <scope>NUCLEOTIDE SEQUENCE</scope>
    <source>
        <strain evidence="3">TX6</strain>
    </source>
</reference>
<feature type="chain" id="PRO_5043002472" evidence="2">
    <location>
        <begin position="17"/>
        <end position="191"/>
    </location>
</feature>
<organism evidence="3 4">
    <name type="scientific">Tilletia horrida</name>
    <dbReference type="NCBI Taxonomy" id="155126"/>
    <lineage>
        <taxon>Eukaryota</taxon>
        <taxon>Fungi</taxon>
        <taxon>Dikarya</taxon>
        <taxon>Basidiomycota</taxon>
        <taxon>Ustilaginomycotina</taxon>
        <taxon>Exobasidiomycetes</taxon>
        <taxon>Tilletiales</taxon>
        <taxon>Tilletiaceae</taxon>
        <taxon>Tilletia</taxon>
    </lineage>
</organism>
<dbReference type="EMBL" id="JAPDMZ010000001">
    <property type="protein sequence ID" value="KAK0558116.1"/>
    <property type="molecule type" value="Genomic_DNA"/>
</dbReference>
<sequence>MHISSIALFCSTLVAAALVAAQSKLVVNTNATITVCVANRFTWSGGQAPFSVFLIKPLHPEQQLASLGVTSNNYLVYTPDGKTKGIQVGDSVAVYVTDGQGNTNGSAATTVNGSGTCASSGSSSSNDSGSSSPSDEGATPTSSSSSRPSASNSAAAAAASTNTKTGAAAPGVKLSGGLLAGVVGVLVAALM</sequence>
<keyword evidence="2" id="KW-0732">Signal</keyword>
<keyword evidence="4" id="KW-1185">Reference proteome</keyword>